<keyword evidence="3" id="KW-1185">Reference proteome</keyword>
<reference evidence="2 3" key="1">
    <citation type="journal article" date="2014" name="Genome Biol. Evol.">
        <title>The genome of the myxosporean Thelohanellus kitauei shows adaptations to nutrient acquisition within its fish host.</title>
        <authorList>
            <person name="Yang Y."/>
            <person name="Xiong J."/>
            <person name="Zhou Z."/>
            <person name="Huo F."/>
            <person name="Miao W."/>
            <person name="Ran C."/>
            <person name="Liu Y."/>
            <person name="Zhang J."/>
            <person name="Feng J."/>
            <person name="Wang M."/>
            <person name="Wang M."/>
            <person name="Wang L."/>
            <person name="Yao B."/>
        </authorList>
    </citation>
    <scope>NUCLEOTIDE SEQUENCE [LARGE SCALE GENOMIC DNA]</scope>
    <source>
        <strain evidence="2">Wuqing</strain>
    </source>
</reference>
<dbReference type="EMBL" id="JWZT01000756">
    <property type="protein sequence ID" value="KII73594.1"/>
    <property type="molecule type" value="Genomic_DNA"/>
</dbReference>
<gene>
    <name evidence="2" type="ORF">RF11_00390</name>
</gene>
<sequence length="237" mass="27159">MLSIVQVLVVSSLLRTSLAPRVNLLKRCLGGGLDISEPCYEVTSTSETTEGTQEASEDDGPEQNGATLYTCLDSLPILNKCLKIQLFNHLFGKDITSAIDNAQRTGMFWIYVQSLPRTERVFFLNVIYFLRWIFELNGQQSNPEFSKVLDFFTGYSPATELQDSNVREKMFPQFSKFCLNKSENGQFLERIYLHDSAMRGTLFWIIRKFDLNDIDSMIRVLIPKEVPDLRVSDPEME</sequence>
<name>A0A0C2J704_THEKT</name>
<dbReference type="AlphaFoldDB" id="A0A0C2J704"/>
<accession>A0A0C2J704</accession>
<evidence type="ECO:0000313" key="3">
    <source>
        <dbReference type="Proteomes" id="UP000031668"/>
    </source>
</evidence>
<proteinExistence type="predicted"/>
<keyword evidence="1" id="KW-0732">Signal</keyword>
<protein>
    <submittedName>
        <fullName evidence="2">Uncharacterized protein</fullName>
    </submittedName>
</protein>
<evidence type="ECO:0000313" key="2">
    <source>
        <dbReference type="EMBL" id="KII73594.1"/>
    </source>
</evidence>
<feature type="signal peptide" evidence="1">
    <location>
        <begin position="1"/>
        <end position="19"/>
    </location>
</feature>
<comment type="caution">
    <text evidence="2">The sequence shown here is derived from an EMBL/GenBank/DDBJ whole genome shotgun (WGS) entry which is preliminary data.</text>
</comment>
<organism evidence="2 3">
    <name type="scientific">Thelohanellus kitauei</name>
    <name type="common">Myxosporean</name>
    <dbReference type="NCBI Taxonomy" id="669202"/>
    <lineage>
        <taxon>Eukaryota</taxon>
        <taxon>Metazoa</taxon>
        <taxon>Cnidaria</taxon>
        <taxon>Myxozoa</taxon>
        <taxon>Myxosporea</taxon>
        <taxon>Bivalvulida</taxon>
        <taxon>Platysporina</taxon>
        <taxon>Myxobolidae</taxon>
        <taxon>Thelohanellus</taxon>
    </lineage>
</organism>
<dbReference type="Proteomes" id="UP000031668">
    <property type="component" value="Unassembled WGS sequence"/>
</dbReference>
<feature type="chain" id="PRO_5002163052" evidence="1">
    <location>
        <begin position="20"/>
        <end position="237"/>
    </location>
</feature>
<evidence type="ECO:0000256" key="1">
    <source>
        <dbReference type="SAM" id="SignalP"/>
    </source>
</evidence>